<dbReference type="InterPro" id="IPR053148">
    <property type="entry name" value="PD-DEXK-like_domain"/>
</dbReference>
<gene>
    <name evidence="3" type="ORF">ABIC99_003611</name>
</gene>
<accession>A0ABV2IUF7</accession>
<feature type="domain" description="YhcG PDDEXK nuclease" evidence="2">
    <location>
        <begin position="1"/>
        <end position="59"/>
    </location>
</feature>
<feature type="region of interest" description="Disordered" evidence="1">
    <location>
        <begin position="64"/>
        <end position="96"/>
    </location>
</feature>
<reference evidence="3 4" key="1">
    <citation type="submission" date="2024-06" db="EMBL/GenBank/DDBJ databases">
        <title>Genomic Encyclopedia of Type Strains, Phase IV (KMG-IV): sequencing the most valuable type-strain genomes for metagenomic binning, comparative biology and taxonomic classification.</title>
        <authorList>
            <person name="Goeker M."/>
        </authorList>
    </citation>
    <scope>NUCLEOTIDE SEQUENCE [LARGE SCALE GENOMIC DNA]</scope>
    <source>
        <strain evidence="3 4">D-501</strain>
    </source>
</reference>
<feature type="compositionally biased region" description="Basic and acidic residues" evidence="1">
    <location>
        <begin position="74"/>
        <end position="90"/>
    </location>
</feature>
<comment type="caution">
    <text evidence="3">The sequence shown here is derived from an EMBL/GenBank/DDBJ whole genome shotgun (WGS) entry which is preliminary data.</text>
</comment>
<organism evidence="3 4">
    <name type="scientific">Sphaerotilus sulfidivorans</name>
    <dbReference type="NCBI Taxonomy" id="639200"/>
    <lineage>
        <taxon>Bacteria</taxon>
        <taxon>Pseudomonadati</taxon>
        <taxon>Pseudomonadota</taxon>
        <taxon>Betaproteobacteria</taxon>
        <taxon>Burkholderiales</taxon>
        <taxon>Sphaerotilaceae</taxon>
        <taxon>Sphaerotilus</taxon>
    </lineage>
</organism>
<keyword evidence="4" id="KW-1185">Reference proteome</keyword>
<evidence type="ECO:0000313" key="4">
    <source>
        <dbReference type="Proteomes" id="UP001549111"/>
    </source>
</evidence>
<evidence type="ECO:0000256" key="1">
    <source>
        <dbReference type="SAM" id="MobiDB-lite"/>
    </source>
</evidence>
<protein>
    <recommendedName>
        <fullName evidence="2">YhcG PDDEXK nuclease domain-containing protein</fullName>
    </recommendedName>
</protein>
<sequence length="162" mass="17825">MRKFLTELGWDFCFAGSEFPLQVGERDFAVDLLFFHRGPDCPVAIELKVGRLRAGAPGQAVVLPGDAGPGRARAAQEPDHQRAAVREQGRRGGGVCAQPQPVTALIAEYQMQRPDKRLLQQQKLHEFYQLNLSDAGGEAGVSFPRSAHDKDSGVDLDSHERY</sequence>
<dbReference type="PANTHER" id="PTHR30547:SF0">
    <property type="entry name" value="BLR8175 PROTEIN"/>
    <property type="match status" value="1"/>
</dbReference>
<evidence type="ECO:0000259" key="2">
    <source>
        <dbReference type="Pfam" id="PF06250"/>
    </source>
</evidence>
<dbReference type="Pfam" id="PF06250">
    <property type="entry name" value="YhcG_C"/>
    <property type="match status" value="1"/>
</dbReference>
<dbReference type="InterPro" id="IPR009362">
    <property type="entry name" value="YhcG_C"/>
</dbReference>
<name>A0ABV2IUF7_9BURK</name>
<dbReference type="Proteomes" id="UP001549111">
    <property type="component" value="Unassembled WGS sequence"/>
</dbReference>
<dbReference type="PANTHER" id="PTHR30547">
    <property type="entry name" value="UNCHARACTERIZED PROTEIN YHCG-RELATED"/>
    <property type="match status" value="1"/>
</dbReference>
<proteinExistence type="predicted"/>
<feature type="compositionally biased region" description="Basic and acidic residues" evidence="1">
    <location>
        <begin position="146"/>
        <end position="162"/>
    </location>
</feature>
<dbReference type="EMBL" id="JBEPLS010000023">
    <property type="protein sequence ID" value="MET3605777.1"/>
    <property type="molecule type" value="Genomic_DNA"/>
</dbReference>
<evidence type="ECO:0000313" key="3">
    <source>
        <dbReference type="EMBL" id="MET3605777.1"/>
    </source>
</evidence>
<feature type="region of interest" description="Disordered" evidence="1">
    <location>
        <begin position="138"/>
        <end position="162"/>
    </location>
</feature>
<feature type="compositionally biased region" description="Low complexity" evidence="1">
    <location>
        <begin position="64"/>
        <end position="73"/>
    </location>
</feature>